<dbReference type="Proteomes" id="UP000320496">
    <property type="component" value="Chromosome"/>
</dbReference>
<dbReference type="GO" id="GO:0019159">
    <property type="term" value="F:nicotinamide-nucleotide amidase activity"/>
    <property type="evidence" value="ECO:0007669"/>
    <property type="project" value="UniProtKB-EC"/>
</dbReference>
<keyword evidence="3" id="KW-1185">Reference proteome</keyword>
<feature type="domain" description="CinA C-terminal" evidence="1">
    <location>
        <begin position="20"/>
        <end position="158"/>
    </location>
</feature>
<dbReference type="EC" id="3.5.1.42" evidence="2"/>
<dbReference type="NCBIfam" id="TIGR00199">
    <property type="entry name" value="PncC_domain"/>
    <property type="match status" value="1"/>
</dbReference>
<dbReference type="InterPro" id="IPR008136">
    <property type="entry name" value="CinA_C"/>
</dbReference>
<dbReference type="RefSeq" id="WP_145372206.1">
    <property type="nucleotide sequence ID" value="NZ_CP036275.1"/>
</dbReference>
<evidence type="ECO:0000259" key="1">
    <source>
        <dbReference type="Pfam" id="PF02464"/>
    </source>
</evidence>
<dbReference type="Gene3D" id="3.90.950.20">
    <property type="entry name" value="CinA-like"/>
    <property type="match status" value="1"/>
</dbReference>
<gene>
    <name evidence="2" type="primary">pncC</name>
    <name evidence="2" type="ORF">Mal4_53350</name>
</gene>
<dbReference type="InterPro" id="IPR036653">
    <property type="entry name" value="CinA-like_C"/>
</dbReference>
<dbReference type="KEGG" id="mri:Mal4_53350"/>
<dbReference type="Pfam" id="PF02464">
    <property type="entry name" value="CinA"/>
    <property type="match status" value="1"/>
</dbReference>
<dbReference type="EMBL" id="CP036275">
    <property type="protein sequence ID" value="QDU40972.1"/>
    <property type="molecule type" value="Genomic_DNA"/>
</dbReference>
<dbReference type="AlphaFoldDB" id="A0A517ZES0"/>
<organism evidence="2 3">
    <name type="scientific">Maioricimonas rarisocia</name>
    <dbReference type="NCBI Taxonomy" id="2528026"/>
    <lineage>
        <taxon>Bacteria</taxon>
        <taxon>Pseudomonadati</taxon>
        <taxon>Planctomycetota</taxon>
        <taxon>Planctomycetia</taxon>
        <taxon>Planctomycetales</taxon>
        <taxon>Planctomycetaceae</taxon>
        <taxon>Maioricimonas</taxon>
    </lineage>
</organism>
<accession>A0A517ZES0</accession>
<protein>
    <submittedName>
        <fullName evidence="2">Nicotinamide-nucleotide amidohydrolase PncC</fullName>
        <ecNumber evidence="2">3.5.1.42</ecNumber>
    </submittedName>
</protein>
<dbReference type="OrthoDB" id="281405at2"/>
<evidence type="ECO:0000313" key="2">
    <source>
        <dbReference type="EMBL" id="QDU40972.1"/>
    </source>
</evidence>
<evidence type="ECO:0000313" key="3">
    <source>
        <dbReference type="Proteomes" id="UP000320496"/>
    </source>
</evidence>
<proteinExistence type="predicted"/>
<sequence>MAHIMIANHPVLMEAAAELEQTAHRLGETLKATGRRIVFAESCTAGLVPAMLARTPGTSEFLCGSCVVYRNGSKAAWLDVPQELLDDREIGPVSEPVARAMARGALERTPEATVAVSVTGHLGPEAPEGFDGVVWLGWAHRETGEVTAIRKQLSGERPERTDDPGVGRIRRQYEAARLVMEVAIEELRRGR</sequence>
<reference evidence="2 3" key="1">
    <citation type="submission" date="2019-02" db="EMBL/GenBank/DDBJ databases">
        <title>Deep-cultivation of Planctomycetes and their phenomic and genomic characterization uncovers novel biology.</title>
        <authorList>
            <person name="Wiegand S."/>
            <person name="Jogler M."/>
            <person name="Boedeker C."/>
            <person name="Pinto D."/>
            <person name="Vollmers J."/>
            <person name="Rivas-Marin E."/>
            <person name="Kohn T."/>
            <person name="Peeters S.H."/>
            <person name="Heuer A."/>
            <person name="Rast P."/>
            <person name="Oberbeckmann S."/>
            <person name="Bunk B."/>
            <person name="Jeske O."/>
            <person name="Meyerdierks A."/>
            <person name="Storesund J.E."/>
            <person name="Kallscheuer N."/>
            <person name="Luecker S."/>
            <person name="Lage O.M."/>
            <person name="Pohl T."/>
            <person name="Merkel B.J."/>
            <person name="Hornburger P."/>
            <person name="Mueller R.-W."/>
            <person name="Bruemmer F."/>
            <person name="Labrenz M."/>
            <person name="Spormann A.M."/>
            <person name="Op den Camp H."/>
            <person name="Overmann J."/>
            <person name="Amann R."/>
            <person name="Jetten M.S.M."/>
            <person name="Mascher T."/>
            <person name="Medema M.H."/>
            <person name="Devos D.P."/>
            <person name="Kaster A.-K."/>
            <person name="Ovreas L."/>
            <person name="Rohde M."/>
            <person name="Galperin M.Y."/>
            <person name="Jogler C."/>
        </authorList>
    </citation>
    <scope>NUCLEOTIDE SEQUENCE [LARGE SCALE GENOMIC DNA]</scope>
    <source>
        <strain evidence="2 3">Mal4</strain>
    </source>
</reference>
<dbReference type="SUPFAM" id="SSF142433">
    <property type="entry name" value="CinA-like"/>
    <property type="match status" value="1"/>
</dbReference>
<keyword evidence="2" id="KW-0378">Hydrolase</keyword>
<name>A0A517ZES0_9PLAN</name>